<evidence type="ECO:0000313" key="2">
    <source>
        <dbReference type="EMBL" id="MFC4608806.1"/>
    </source>
</evidence>
<dbReference type="EMBL" id="JBHSFE010000011">
    <property type="protein sequence ID" value="MFC4608806.1"/>
    <property type="molecule type" value="Genomic_DNA"/>
</dbReference>
<evidence type="ECO:0000313" key="3">
    <source>
        <dbReference type="Proteomes" id="UP001595993"/>
    </source>
</evidence>
<feature type="region of interest" description="Disordered" evidence="1">
    <location>
        <begin position="263"/>
        <end position="284"/>
    </location>
</feature>
<keyword evidence="3" id="KW-1185">Reference proteome</keyword>
<organism evidence="2 3">
    <name type="scientific">Streptomyces maoxianensis</name>
    <dbReference type="NCBI Taxonomy" id="1459942"/>
    <lineage>
        <taxon>Bacteria</taxon>
        <taxon>Bacillati</taxon>
        <taxon>Actinomycetota</taxon>
        <taxon>Actinomycetes</taxon>
        <taxon>Kitasatosporales</taxon>
        <taxon>Streptomycetaceae</taxon>
        <taxon>Streptomyces</taxon>
    </lineage>
</organism>
<dbReference type="Proteomes" id="UP001595993">
    <property type="component" value="Unassembled WGS sequence"/>
</dbReference>
<feature type="compositionally biased region" description="Basic and acidic residues" evidence="1">
    <location>
        <begin position="170"/>
        <end position="179"/>
    </location>
</feature>
<sequence length="284" mass="30696">MTEDQADRASGSLPHAYRNRIFWNWAPAMPAGLSSSFVTVLYALGTAADTAGLVRFKNDGKAIRIKDIAAACKADEKDVRRYLEAAIAAGVVAVEGERRRGRAAVYVLILEPRPDWGAAVDVLATTKRKRAERKPPPWRVDDVPGADENGGRSPELPEGENGGPPPELPPIHHEEERGTAPRMGSGDRPPFGSGDRPPNNPGSTKELPHETAEVVGQPQVDGAPVLHKIDSREEQTPPDGHVDDEPPLAFTRCAVCHERMVPRPGRTTHKHCTPAPVRQEGTAS</sequence>
<feature type="compositionally biased region" description="Basic and acidic residues" evidence="1">
    <location>
        <begin position="133"/>
        <end position="142"/>
    </location>
</feature>
<accession>A0ABV9G7B7</accession>
<feature type="region of interest" description="Disordered" evidence="1">
    <location>
        <begin position="127"/>
        <end position="247"/>
    </location>
</feature>
<comment type="caution">
    <text evidence="2">The sequence shown here is derived from an EMBL/GenBank/DDBJ whole genome shotgun (WGS) entry which is preliminary data.</text>
</comment>
<feature type="compositionally biased region" description="Basic and acidic residues" evidence="1">
    <location>
        <begin position="227"/>
        <end position="244"/>
    </location>
</feature>
<proteinExistence type="predicted"/>
<protein>
    <recommendedName>
        <fullName evidence="4">Helix-turn-helix domain-containing protein</fullName>
    </recommendedName>
</protein>
<reference evidence="3" key="1">
    <citation type="journal article" date="2019" name="Int. J. Syst. Evol. Microbiol.">
        <title>The Global Catalogue of Microorganisms (GCM) 10K type strain sequencing project: providing services to taxonomists for standard genome sequencing and annotation.</title>
        <authorList>
            <consortium name="The Broad Institute Genomics Platform"/>
            <consortium name="The Broad Institute Genome Sequencing Center for Infectious Disease"/>
            <person name="Wu L."/>
            <person name="Ma J."/>
        </authorList>
    </citation>
    <scope>NUCLEOTIDE SEQUENCE [LARGE SCALE GENOMIC DNA]</scope>
    <source>
        <strain evidence="3">CGMCC 4.7139</strain>
    </source>
</reference>
<name>A0ABV9G7B7_9ACTN</name>
<dbReference type="RefSeq" id="WP_381194814.1">
    <property type="nucleotide sequence ID" value="NZ_JBHSFE010000011.1"/>
</dbReference>
<gene>
    <name evidence="2" type="ORF">ACFO9E_13400</name>
</gene>
<evidence type="ECO:0000256" key="1">
    <source>
        <dbReference type="SAM" id="MobiDB-lite"/>
    </source>
</evidence>
<evidence type="ECO:0008006" key="4">
    <source>
        <dbReference type="Google" id="ProtNLM"/>
    </source>
</evidence>